<evidence type="ECO:0000256" key="2">
    <source>
        <dbReference type="PIRSR" id="PIRSR006816-2"/>
    </source>
</evidence>
<keyword evidence="2" id="KW-0408">Iron</keyword>
<organism evidence="4 5">
    <name type="scientific">Acetivibrio saccincola</name>
    <dbReference type="NCBI Taxonomy" id="1677857"/>
    <lineage>
        <taxon>Bacteria</taxon>
        <taxon>Bacillati</taxon>
        <taxon>Bacillota</taxon>
        <taxon>Clostridia</taxon>
        <taxon>Eubacteriales</taxon>
        <taxon>Oscillospiraceae</taxon>
        <taxon>Acetivibrio</taxon>
    </lineage>
</organism>
<keyword evidence="2" id="KW-0411">Iron-sulfur</keyword>
<feature type="binding site" evidence="1">
    <location>
        <begin position="62"/>
        <end position="64"/>
    </location>
    <ligand>
        <name>FAD</name>
        <dbReference type="ChEBI" id="CHEBI:57692"/>
    </ligand>
</feature>
<dbReference type="Pfam" id="PF10418">
    <property type="entry name" value="DHODB_Fe-S_bind"/>
    <property type="match status" value="1"/>
</dbReference>
<feature type="binding site" evidence="2">
    <location>
        <position position="237"/>
    </location>
    <ligand>
        <name>[2Fe-2S] cluster</name>
        <dbReference type="ChEBI" id="CHEBI:190135"/>
    </ligand>
</feature>
<dbReference type="GO" id="GO:0006221">
    <property type="term" value="P:pyrimidine nucleotide biosynthetic process"/>
    <property type="evidence" value="ECO:0007669"/>
    <property type="project" value="InterPro"/>
</dbReference>
<dbReference type="CDD" id="cd06219">
    <property type="entry name" value="DHOD_e_trans_like1"/>
    <property type="match status" value="1"/>
</dbReference>
<dbReference type="InterPro" id="IPR050353">
    <property type="entry name" value="PyrK_electron_transfer"/>
</dbReference>
<dbReference type="InterPro" id="IPR019480">
    <property type="entry name" value="Dihydroorotate_DH_Fe-S-bd"/>
</dbReference>
<dbReference type="Gene3D" id="3.40.50.80">
    <property type="entry name" value="Nucleotide-binding domain of ferredoxin-NADP reductase (FNR) module"/>
    <property type="match status" value="1"/>
</dbReference>
<sequence length="281" mass="30652">MFKIVNKRILNSQVKLMDIYAPHIAKKAEPGQFIILRINEKGERVPLTIADFDREKGTVTIIFQEVGKTTKELGSLNEGDTILDFAGPLGIPSKLDNVKKAAVIGGGLGTAIAYPQAKKLNFLGAEVHAIIGFRNKELIILEEEMKAVSNKLFVTTDDGSNGTKGFVTDILKKLIEEGNEYNLVIAIGPLVMMKAISELTRPYNIKTIVSMNPIMIDGTGMCGGCRVTVGGEIKFACVDGPDFDGHKVDFDEAIRRQSMYKKHEAEVVKKHQCKLGGGSDA</sequence>
<dbReference type="PIRSF" id="PIRSF006816">
    <property type="entry name" value="Cyc3_hyd_g"/>
    <property type="match status" value="1"/>
</dbReference>
<dbReference type="KEGG" id="hsc:HVS_11360"/>
<dbReference type="GO" id="GO:0050660">
    <property type="term" value="F:flavin adenine dinucleotide binding"/>
    <property type="evidence" value="ECO:0007669"/>
    <property type="project" value="InterPro"/>
</dbReference>
<protein>
    <submittedName>
        <fullName evidence="4">Dihydroorotate dehydrogenase B (NAD(+)), electron transfer subunit</fullName>
    </submittedName>
</protein>
<reference evidence="4 5" key="1">
    <citation type="submission" date="2017-12" db="EMBL/GenBank/DDBJ databases">
        <title>Complete genome sequence of Herbivorax saccincola GGR1, a novel Cellulosome-producing hydrolytic bacterium in a thermophilic biogas plant, established by Illumina and Nanopore MinION sequencing.</title>
        <authorList>
            <person name="Pechtl A."/>
            <person name="Ruckert C."/>
            <person name="Koeck D.E."/>
            <person name="Maus I."/>
            <person name="Winkler A."/>
            <person name="Kalinowski J."/>
            <person name="Puhler A."/>
            <person name="Schwarz W.W."/>
            <person name="Zverlov V.V."/>
            <person name="Schluter A."/>
            <person name="Liebl W."/>
        </authorList>
    </citation>
    <scope>NUCLEOTIDE SEQUENCE [LARGE SCALE GENOMIC DNA]</scope>
    <source>
        <strain evidence="5">SR1</strain>
    </source>
</reference>
<name>A0A2K9EDE5_9FIRM</name>
<dbReference type="PROSITE" id="PS51384">
    <property type="entry name" value="FAD_FR"/>
    <property type="match status" value="1"/>
</dbReference>
<dbReference type="InterPro" id="IPR017938">
    <property type="entry name" value="Riboflavin_synthase-like_b-brl"/>
</dbReference>
<dbReference type="AlphaFoldDB" id="A0A2K9EDE5"/>
<dbReference type="GO" id="GO:0016491">
    <property type="term" value="F:oxidoreductase activity"/>
    <property type="evidence" value="ECO:0007669"/>
    <property type="project" value="InterPro"/>
</dbReference>
<feature type="domain" description="FAD-binding FR-type" evidence="3">
    <location>
        <begin position="1"/>
        <end position="95"/>
    </location>
</feature>
<keyword evidence="1" id="KW-0285">Flavoprotein</keyword>
<keyword evidence="5" id="KW-1185">Reference proteome</keyword>
<dbReference type="Proteomes" id="UP000233534">
    <property type="component" value="Chromosome"/>
</dbReference>
<dbReference type="InterPro" id="IPR012165">
    <property type="entry name" value="Cyt_c3_hydrogenase_gsu"/>
</dbReference>
<keyword evidence="1" id="KW-0274">FAD</keyword>
<dbReference type="GO" id="GO:0046872">
    <property type="term" value="F:metal ion binding"/>
    <property type="evidence" value="ECO:0007669"/>
    <property type="project" value="UniProtKB-KW"/>
</dbReference>
<dbReference type="InterPro" id="IPR017927">
    <property type="entry name" value="FAD-bd_FR_type"/>
</dbReference>
<proteinExistence type="predicted"/>
<keyword evidence="2" id="KW-0479">Metal-binding</keyword>
<dbReference type="InterPro" id="IPR039261">
    <property type="entry name" value="FNR_nucleotide-bd"/>
</dbReference>
<dbReference type="GO" id="GO:0051537">
    <property type="term" value="F:2 iron, 2 sulfur cluster binding"/>
    <property type="evidence" value="ECO:0007669"/>
    <property type="project" value="UniProtKB-KW"/>
</dbReference>
<dbReference type="RefSeq" id="WP_101302386.1">
    <property type="nucleotide sequence ID" value="NZ_CP025197.1"/>
</dbReference>
<evidence type="ECO:0000313" key="5">
    <source>
        <dbReference type="Proteomes" id="UP000233534"/>
    </source>
</evidence>
<dbReference type="EMBL" id="CP025197">
    <property type="protein sequence ID" value="AUG58164.1"/>
    <property type="molecule type" value="Genomic_DNA"/>
</dbReference>
<keyword evidence="2" id="KW-0001">2Fe-2S</keyword>
<comment type="cofactor">
    <cofactor evidence="2">
        <name>[2Fe-2S] cluster</name>
        <dbReference type="ChEBI" id="CHEBI:190135"/>
    </cofactor>
    <text evidence="2">Binds 1 [2Fe-2S] cluster per subunit.</text>
</comment>
<evidence type="ECO:0000313" key="4">
    <source>
        <dbReference type="EMBL" id="AUG58164.1"/>
    </source>
</evidence>
<dbReference type="PANTHER" id="PTHR43513">
    <property type="entry name" value="DIHYDROOROTATE DEHYDROGENASE B (NAD(+)), ELECTRON TRANSFER SUBUNIT"/>
    <property type="match status" value="1"/>
</dbReference>
<dbReference type="NCBIfam" id="NF004862">
    <property type="entry name" value="PRK06222.1"/>
    <property type="match status" value="1"/>
</dbReference>
<comment type="cofactor">
    <cofactor evidence="1">
        <name>FAD</name>
        <dbReference type="ChEBI" id="CHEBI:57692"/>
    </cofactor>
    <text evidence="1">Binds 1 FAD per subunit.</text>
</comment>
<feature type="binding site" evidence="2">
    <location>
        <position position="222"/>
    </location>
    <ligand>
        <name>[2Fe-2S] cluster</name>
        <dbReference type="ChEBI" id="CHEBI:190135"/>
    </ligand>
</feature>
<dbReference type="PANTHER" id="PTHR43513:SF3">
    <property type="entry name" value="DIHYDROOROTATE DEHYDROGENASE B (NAD(+)), ELECTRON TRANSFER SUBUNIT-RELATED"/>
    <property type="match status" value="1"/>
</dbReference>
<dbReference type="SUPFAM" id="SSF52343">
    <property type="entry name" value="Ferredoxin reductase-like, C-terminal NADP-linked domain"/>
    <property type="match status" value="1"/>
</dbReference>
<dbReference type="SUPFAM" id="SSF63380">
    <property type="entry name" value="Riboflavin synthase domain-like"/>
    <property type="match status" value="1"/>
</dbReference>
<accession>A0A2K9EDE5</accession>
<evidence type="ECO:0000259" key="3">
    <source>
        <dbReference type="PROSITE" id="PS51384"/>
    </source>
</evidence>
<feature type="binding site" evidence="2">
    <location>
        <position position="225"/>
    </location>
    <ligand>
        <name>[2Fe-2S] cluster</name>
        <dbReference type="ChEBI" id="CHEBI:190135"/>
    </ligand>
</feature>
<dbReference type="Gene3D" id="2.40.30.10">
    <property type="entry name" value="Translation factors"/>
    <property type="match status" value="1"/>
</dbReference>
<gene>
    <name evidence="4" type="primary">pyrK2</name>
    <name evidence="4" type="ORF">HVS_11360</name>
</gene>
<evidence type="ECO:0000256" key="1">
    <source>
        <dbReference type="PIRSR" id="PIRSR006816-1"/>
    </source>
</evidence>